<dbReference type="GO" id="GO:0016020">
    <property type="term" value="C:membrane"/>
    <property type="evidence" value="ECO:0007669"/>
    <property type="project" value="UniProtKB-SubCell"/>
</dbReference>
<sequence>MNTPDDIARPWLASYKEGVPHTFSGSKYANLGAFLEDMFARHADRPAFSNFRRTLTYRDIAERARAFAAFLQNELGYKPGDRLALMMPNILQYPICLYGCMLAGVVAVNVNPLYTTRELEHQLNDSGVRGIVLAENFTRSVAGVRPQVPSLRDIIVTRYGDEMGAFWAPIVNFYVRHVAKLVPKYYLPGVIPFKKLLKIGRTLPFTRYDAKPDEMAMLQYTGGTTGVAKGAMLSHANLLANATQINLWIVGGNIGPGDVIITALPLYHIFCCTINSLGFSSCGVHSVLVTNPRDIKSFLTILRRHPPTMLTGVNTLFKTLLNNPAFRRLDFSRLRYVIAGGMPLEKAVSDDWQALTGNVIVEGYGLTETSPLVCVNHMDTATYNGTIGYPMPGTDVTLRDDNGAIVPLGEPGEMWVRGPQVMQGYWQHPDETRRALQDGWLKTGDIAVMRPDGALKIVDRKKDMILVSGFNVYPSEVEAVLAQHPAVLEVACIGVPSEGSGEKVKACVVARPGKKLTMEELQKFANAHLTAYKRPKVYEFCDDLPKSNVGKILKRELVAREKAKAKG</sequence>
<evidence type="ECO:0000256" key="2">
    <source>
        <dbReference type="ARBA" id="ARBA00005005"/>
    </source>
</evidence>
<dbReference type="InterPro" id="IPR045851">
    <property type="entry name" value="AMP-bd_C_sf"/>
</dbReference>
<evidence type="ECO:0000313" key="11">
    <source>
        <dbReference type="EMBL" id="SAM59496.1"/>
    </source>
</evidence>
<keyword evidence="4 11" id="KW-0436">Ligase</keyword>
<gene>
    <name evidence="11" type="ORF">CHUV0807_0566</name>
</gene>
<feature type="domain" description="AMP-binding enzyme C-terminal" evidence="10">
    <location>
        <begin position="476"/>
        <end position="551"/>
    </location>
</feature>
<proteinExistence type="inferred from homology"/>
<dbReference type="InterPro" id="IPR025110">
    <property type="entry name" value="AMP-bd_C"/>
</dbReference>
<dbReference type="InterPro" id="IPR050237">
    <property type="entry name" value="ATP-dep_AMP-bd_enzyme"/>
</dbReference>
<evidence type="ECO:0000256" key="4">
    <source>
        <dbReference type="ARBA" id="ARBA00022598"/>
    </source>
</evidence>
<dbReference type="EC" id="6.2.1.3" evidence="6"/>
<keyword evidence="5" id="KW-0472">Membrane</keyword>
<name>A0A1C3H2V4_9GAMM</name>
<dbReference type="AlphaFoldDB" id="A0A1C3H2V4"/>
<evidence type="ECO:0000256" key="1">
    <source>
        <dbReference type="ARBA" id="ARBA00004170"/>
    </source>
</evidence>
<dbReference type="Pfam" id="PF00501">
    <property type="entry name" value="AMP-binding"/>
    <property type="match status" value="1"/>
</dbReference>
<dbReference type="SUPFAM" id="SSF56801">
    <property type="entry name" value="Acetyl-CoA synthetase-like"/>
    <property type="match status" value="1"/>
</dbReference>
<dbReference type="PANTHER" id="PTHR43767">
    <property type="entry name" value="LONG-CHAIN-FATTY-ACID--COA LIGASE"/>
    <property type="match status" value="1"/>
</dbReference>
<evidence type="ECO:0000256" key="8">
    <source>
        <dbReference type="ARBA" id="ARBA00042773"/>
    </source>
</evidence>
<reference evidence="12" key="1">
    <citation type="submission" date="2016-04" db="EMBL/GenBank/DDBJ databases">
        <authorList>
            <person name="Tagini F."/>
        </authorList>
    </citation>
    <scope>NUCLEOTIDE SEQUENCE [LARGE SCALE GENOMIC DNA]</scope>
    <source>
        <strain evidence="12">CHUV0807</strain>
    </source>
</reference>
<evidence type="ECO:0000259" key="9">
    <source>
        <dbReference type="Pfam" id="PF00501"/>
    </source>
</evidence>
<evidence type="ECO:0000256" key="6">
    <source>
        <dbReference type="ARBA" id="ARBA00026121"/>
    </source>
</evidence>
<dbReference type="InterPro" id="IPR042099">
    <property type="entry name" value="ANL_N_sf"/>
</dbReference>
<dbReference type="EMBL" id="FKLO01000024">
    <property type="protein sequence ID" value="SAM59496.1"/>
    <property type="molecule type" value="Genomic_DNA"/>
</dbReference>
<evidence type="ECO:0000259" key="10">
    <source>
        <dbReference type="Pfam" id="PF13193"/>
    </source>
</evidence>
<dbReference type="Proteomes" id="UP000190837">
    <property type="component" value="Unassembled WGS sequence"/>
</dbReference>
<comment type="similarity">
    <text evidence="3">Belongs to the ATP-dependent AMP-binding enzyme family.</text>
</comment>
<dbReference type="Gene3D" id="3.40.50.12780">
    <property type="entry name" value="N-terminal domain of ligase-like"/>
    <property type="match status" value="1"/>
</dbReference>
<dbReference type="FunFam" id="3.40.50.12780:FF:000003">
    <property type="entry name" value="Long-chain-fatty-acid--CoA ligase FadD"/>
    <property type="match status" value="1"/>
</dbReference>
<evidence type="ECO:0000256" key="5">
    <source>
        <dbReference type="ARBA" id="ARBA00023136"/>
    </source>
</evidence>
<dbReference type="InterPro" id="IPR020845">
    <property type="entry name" value="AMP-binding_CS"/>
</dbReference>
<dbReference type="PROSITE" id="PS00455">
    <property type="entry name" value="AMP_BINDING"/>
    <property type="match status" value="1"/>
</dbReference>
<protein>
    <recommendedName>
        <fullName evidence="7">Long-chain-fatty-acid--CoA ligase</fullName>
        <ecNumber evidence="6">6.2.1.3</ecNumber>
    </recommendedName>
    <alternativeName>
        <fullName evidence="8">Long-chain acyl-CoA synthetase</fullName>
    </alternativeName>
</protein>
<dbReference type="GO" id="GO:0004467">
    <property type="term" value="F:long-chain fatty acid-CoA ligase activity"/>
    <property type="evidence" value="ECO:0007669"/>
    <property type="project" value="UniProtKB-EC"/>
</dbReference>
<dbReference type="Gene3D" id="3.30.300.30">
    <property type="match status" value="1"/>
</dbReference>
<evidence type="ECO:0000256" key="7">
    <source>
        <dbReference type="ARBA" id="ARBA00039545"/>
    </source>
</evidence>
<dbReference type="PANTHER" id="PTHR43767:SF8">
    <property type="entry name" value="LONG-CHAIN-FATTY-ACID--COA LIGASE"/>
    <property type="match status" value="1"/>
</dbReference>
<accession>A0A1C3H2V4</accession>
<evidence type="ECO:0000256" key="3">
    <source>
        <dbReference type="ARBA" id="ARBA00006432"/>
    </source>
</evidence>
<dbReference type="Pfam" id="PF13193">
    <property type="entry name" value="AMP-binding_C"/>
    <property type="match status" value="1"/>
</dbReference>
<feature type="domain" description="AMP-dependent synthetase/ligase" evidence="9">
    <location>
        <begin position="39"/>
        <end position="426"/>
    </location>
</feature>
<dbReference type="CDD" id="cd05936">
    <property type="entry name" value="FC-FACS_FadD_like"/>
    <property type="match status" value="1"/>
</dbReference>
<organism evidence="11 12">
    <name type="scientific">Cardiobacterium hominis</name>
    <dbReference type="NCBI Taxonomy" id="2718"/>
    <lineage>
        <taxon>Bacteria</taxon>
        <taxon>Pseudomonadati</taxon>
        <taxon>Pseudomonadota</taxon>
        <taxon>Gammaproteobacteria</taxon>
        <taxon>Cardiobacteriales</taxon>
        <taxon>Cardiobacteriaceae</taxon>
        <taxon>Cardiobacterium</taxon>
    </lineage>
</organism>
<comment type="pathway">
    <text evidence="2">Lipid metabolism; fatty acid beta-oxidation.</text>
</comment>
<evidence type="ECO:0000313" key="12">
    <source>
        <dbReference type="Proteomes" id="UP000190837"/>
    </source>
</evidence>
<dbReference type="InterPro" id="IPR000873">
    <property type="entry name" value="AMP-dep_synth/lig_dom"/>
</dbReference>
<comment type="subcellular location">
    <subcellularLocation>
        <location evidence="1">Membrane</location>
        <topology evidence="1">Peripheral membrane protein</topology>
    </subcellularLocation>
</comment>